<evidence type="ECO:0000313" key="5">
    <source>
        <dbReference type="WBParaSite" id="SVE_1885200.1"/>
    </source>
</evidence>
<dbReference type="Pfam" id="PF01549">
    <property type="entry name" value="ShK"/>
    <property type="match status" value="2"/>
</dbReference>
<feature type="domain" description="ShKT" evidence="3">
    <location>
        <begin position="198"/>
        <end position="232"/>
    </location>
</feature>
<dbReference type="PROSITE" id="PS51670">
    <property type="entry name" value="SHKT"/>
    <property type="match status" value="1"/>
</dbReference>
<evidence type="ECO:0000259" key="3">
    <source>
        <dbReference type="PROSITE" id="PS51670"/>
    </source>
</evidence>
<evidence type="ECO:0000256" key="1">
    <source>
        <dbReference type="PROSITE-ProRule" id="PRU01005"/>
    </source>
</evidence>
<dbReference type="WBParaSite" id="SVE_1885200.1">
    <property type="protein sequence ID" value="SVE_1885200.1"/>
    <property type="gene ID" value="SVE_1885200"/>
</dbReference>
<protein>
    <submittedName>
        <fullName evidence="5">ShKT domain-containing protein</fullName>
    </submittedName>
</protein>
<feature type="chain" id="PRO_5005330416" evidence="2">
    <location>
        <begin position="23"/>
        <end position="232"/>
    </location>
</feature>
<keyword evidence="1" id="KW-1015">Disulfide bond</keyword>
<accession>A0A0K0G2A6</accession>
<reference evidence="4" key="1">
    <citation type="submission" date="2014-07" db="EMBL/GenBank/DDBJ databases">
        <authorList>
            <person name="Martin A.A"/>
            <person name="De Silva N."/>
        </authorList>
    </citation>
    <scope>NUCLEOTIDE SEQUENCE</scope>
</reference>
<feature type="signal peptide" evidence="2">
    <location>
        <begin position="1"/>
        <end position="22"/>
    </location>
</feature>
<organism evidence="4 5">
    <name type="scientific">Strongyloides venezuelensis</name>
    <name type="common">Threadworm</name>
    <dbReference type="NCBI Taxonomy" id="75913"/>
    <lineage>
        <taxon>Eukaryota</taxon>
        <taxon>Metazoa</taxon>
        <taxon>Ecdysozoa</taxon>
        <taxon>Nematoda</taxon>
        <taxon>Chromadorea</taxon>
        <taxon>Rhabditida</taxon>
        <taxon>Tylenchina</taxon>
        <taxon>Panagrolaimomorpha</taxon>
        <taxon>Strongyloidoidea</taxon>
        <taxon>Strongyloididae</taxon>
        <taxon>Strongyloides</taxon>
    </lineage>
</organism>
<proteinExistence type="predicted"/>
<dbReference type="PANTHER" id="PTHR21724">
    <property type="entry name" value="SHKT DOMAIN-CONTAINING PROTEIN"/>
    <property type="match status" value="1"/>
</dbReference>
<dbReference type="AlphaFoldDB" id="A0A0K0G2A6"/>
<dbReference type="InterPro" id="IPR003582">
    <property type="entry name" value="ShKT_dom"/>
</dbReference>
<dbReference type="Gene3D" id="1.10.10.1870">
    <property type="entry name" value="ShTK domain-like"/>
    <property type="match status" value="1"/>
</dbReference>
<keyword evidence="2" id="KW-0732">Signal</keyword>
<reference evidence="5" key="2">
    <citation type="submission" date="2015-08" db="UniProtKB">
        <authorList>
            <consortium name="WormBaseParasite"/>
        </authorList>
    </citation>
    <scope>IDENTIFICATION</scope>
</reference>
<name>A0A0K0G2A6_STRVS</name>
<sequence length="232" mass="25094">MYSFTSYCIILIDFLGLNFIECDDTKACANAGECTVANTKCLKDVKRDFDGANGNFCAQLCDAAKVDEQCGTGETCVNVKDIDNADVLSCVKTAQCFTDEFCEIFNPQSTSASGAISTTTSKATSTTTSITTTTATTRKIVTTAKIVDKISGGGLYGCEVHLKYYTDPIWLDFTKPKCPKTCGYTAAISIGNNGTEGCRDVFSDCAQNAKICKYLLYKKFMREICAKTCGYC</sequence>
<feature type="disulfide bond" evidence="1">
    <location>
        <begin position="198"/>
        <end position="232"/>
    </location>
</feature>
<dbReference type="Proteomes" id="UP000035680">
    <property type="component" value="Unassembled WGS sequence"/>
</dbReference>
<evidence type="ECO:0000313" key="4">
    <source>
        <dbReference type="Proteomes" id="UP000035680"/>
    </source>
</evidence>
<evidence type="ECO:0000256" key="2">
    <source>
        <dbReference type="SAM" id="SignalP"/>
    </source>
</evidence>
<comment type="caution">
    <text evidence="1">Lacks conserved residue(s) required for the propagation of feature annotation.</text>
</comment>
<dbReference type="PANTHER" id="PTHR21724:SF94">
    <property type="entry name" value="SHKT DOMAIN-CONTAINING PROTEIN"/>
    <property type="match status" value="1"/>
</dbReference>
<keyword evidence="4" id="KW-1185">Reference proteome</keyword>